<dbReference type="PROSITE" id="PS00018">
    <property type="entry name" value="EF_HAND_1"/>
    <property type="match status" value="1"/>
</dbReference>
<gene>
    <name evidence="1" type="ORF">SCF082_LOCUS39700</name>
</gene>
<reference evidence="1 2" key="1">
    <citation type="submission" date="2024-02" db="EMBL/GenBank/DDBJ databases">
        <authorList>
            <person name="Chen Y."/>
            <person name="Shah S."/>
            <person name="Dougan E. K."/>
            <person name="Thang M."/>
            <person name="Chan C."/>
        </authorList>
    </citation>
    <scope>NUCLEOTIDE SEQUENCE [LARGE SCALE GENOMIC DNA]</scope>
</reference>
<evidence type="ECO:0000313" key="2">
    <source>
        <dbReference type="Proteomes" id="UP001642464"/>
    </source>
</evidence>
<dbReference type="EMBL" id="CAXAMM010039095">
    <property type="protein sequence ID" value="CAK9083643.1"/>
    <property type="molecule type" value="Genomic_DNA"/>
</dbReference>
<name>A0ABP0Q6L0_9DINO</name>
<keyword evidence="1" id="KW-0418">Kinase</keyword>
<comment type="caution">
    <text evidence="1">The sequence shown here is derived from an EMBL/GenBank/DDBJ whole genome shotgun (WGS) entry which is preliminary data.</text>
</comment>
<evidence type="ECO:0000313" key="1">
    <source>
        <dbReference type="EMBL" id="CAK9083643.1"/>
    </source>
</evidence>
<keyword evidence="1" id="KW-0808">Transferase</keyword>
<dbReference type="GO" id="GO:0016301">
    <property type="term" value="F:kinase activity"/>
    <property type="evidence" value="ECO:0007669"/>
    <property type="project" value="UniProtKB-KW"/>
</dbReference>
<organism evidence="1 2">
    <name type="scientific">Durusdinium trenchii</name>
    <dbReference type="NCBI Taxonomy" id="1381693"/>
    <lineage>
        <taxon>Eukaryota</taxon>
        <taxon>Sar</taxon>
        <taxon>Alveolata</taxon>
        <taxon>Dinophyceae</taxon>
        <taxon>Suessiales</taxon>
        <taxon>Symbiodiniaceae</taxon>
        <taxon>Durusdinium</taxon>
    </lineage>
</organism>
<sequence>MGGVHSMVDCASEEDCKGKQLQPKGLGVLEQLFDADACGLYKRCAEASFGERKKAILQTRLDGLLQDLFSAHDLNKNGLLEELELIQLNKKIVLLHQGRNADMDAVKEKYQDLFRRKLDAAGKAVPFSVFKAYMLQVLADVDPDPCAQEMMLEQWIVEAQAARVMFHMPSVTSVTDLPFLSTISFDKDDLPASRTSIETTSTTASMQPPKNVRCESFVHVGPIDDNIRPCC</sequence>
<dbReference type="Proteomes" id="UP001642464">
    <property type="component" value="Unassembled WGS sequence"/>
</dbReference>
<dbReference type="InterPro" id="IPR018247">
    <property type="entry name" value="EF_Hand_1_Ca_BS"/>
</dbReference>
<keyword evidence="2" id="KW-1185">Reference proteome</keyword>
<proteinExistence type="predicted"/>
<protein>
    <submittedName>
        <fullName evidence="1">Casein kinase I</fullName>
    </submittedName>
</protein>
<accession>A0ABP0Q6L0</accession>